<feature type="region of interest" description="Disordered" evidence="1">
    <location>
        <begin position="105"/>
        <end position="124"/>
    </location>
</feature>
<sequence>MTLKRRLTYKRGSGAAVRDYSYLHFSPLSVLVFVSVNVRGNHLLHGSSLSRVILDYRRRGDPCSKFRTASYYPFGFYALSTNYTNGFGIGKVELEEVNPHLCGGRVENHLGKTPPSSPDRDSNLELPVLSSRAQHDKRVSQHTPPRRVGWIKLREMIAFMFILSNMVIENEFLEITSSHSSFHQLSLLWPRSPSLYKIPAPCLICQEEKKRQRVHARNPNPETISSIDKQATK</sequence>
<evidence type="ECO:0000313" key="2">
    <source>
        <dbReference type="EMBL" id="CAD7402842.1"/>
    </source>
</evidence>
<proteinExistence type="predicted"/>
<protein>
    <submittedName>
        <fullName evidence="2">Uncharacterized protein</fullName>
    </submittedName>
</protein>
<feature type="compositionally biased region" description="Polar residues" evidence="1">
    <location>
        <begin position="220"/>
        <end position="233"/>
    </location>
</feature>
<name>A0A7R9CWH6_TIMPO</name>
<dbReference type="EMBL" id="OD001684">
    <property type="protein sequence ID" value="CAD7402842.1"/>
    <property type="molecule type" value="Genomic_DNA"/>
</dbReference>
<dbReference type="AlphaFoldDB" id="A0A7R9CWH6"/>
<accession>A0A7R9CWH6</accession>
<gene>
    <name evidence="2" type="ORF">TPSB3V08_LOCUS3750</name>
</gene>
<evidence type="ECO:0000256" key="1">
    <source>
        <dbReference type="SAM" id="MobiDB-lite"/>
    </source>
</evidence>
<feature type="region of interest" description="Disordered" evidence="1">
    <location>
        <begin position="210"/>
        <end position="233"/>
    </location>
</feature>
<organism evidence="2">
    <name type="scientific">Timema poppense</name>
    <name type="common">Walking stick</name>
    <dbReference type="NCBI Taxonomy" id="170557"/>
    <lineage>
        <taxon>Eukaryota</taxon>
        <taxon>Metazoa</taxon>
        <taxon>Ecdysozoa</taxon>
        <taxon>Arthropoda</taxon>
        <taxon>Hexapoda</taxon>
        <taxon>Insecta</taxon>
        <taxon>Pterygota</taxon>
        <taxon>Neoptera</taxon>
        <taxon>Polyneoptera</taxon>
        <taxon>Phasmatodea</taxon>
        <taxon>Timematodea</taxon>
        <taxon>Timematoidea</taxon>
        <taxon>Timematidae</taxon>
        <taxon>Timema</taxon>
    </lineage>
</organism>
<reference evidence="2" key="1">
    <citation type="submission" date="2020-11" db="EMBL/GenBank/DDBJ databases">
        <authorList>
            <person name="Tran Van P."/>
        </authorList>
    </citation>
    <scope>NUCLEOTIDE SEQUENCE</scope>
</reference>